<comment type="caution">
    <text evidence="1">The sequence shown here is derived from an EMBL/GenBank/DDBJ whole genome shotgun (WGS) entry which is preliminary data.</text>
</comment>
<proteinExistence type="predicted"/>
<reference evidence="1 2" key="1">
    <citation type="journal article" date="2022" name="Hortic Res">
        <title>A haplotype resolved chromosomal level avocado genome allows analysis of novel avocado genes.</title>
        <authorList>
            <person name="Nath O."/>
            <person name="Fletcher S.J."/>
            <person name="Hayward A."/>
            <person name="Shaw L.M."/>
            <person name="Masouleh A.K."/>
            <person name="Furtado A."/>
            <person name="Henry R.J."/>
            <person name="Mitter N."/>
        </authorList>
    </citation>
    <scope>NUCLEOTIDE SEQUENCE [LARGE SCALE GENOMIC DNA]</scope>
    <source>
        <strain evidence="2">cv. Hass</strain>
    </source>
</reference>
<evidence type="ECO:0000313" key="2">
    <source>
        <dbReference type="Proteomes" id="UP001234297"/>
    </source>
</evidence>
<dbReference type="EMBL" id="CM056815">
    <property type="protein sequence ID" value="KAJ8628908.1"/>
    <property type="molecule type" value="Genomic_DNA"/>
</dbReference>
<dbReference type="Proteomes" id="UP001234297">
    <property type="component" value="Chromosome 7"/>
</dbReference>
<gene>
    <name evidence="1" type="ORF">MRB53_022231</name>
</gene>
<organism evidence="1 2">
    <name type="scientific">Persea americana</name>
    <name type="common">Avocado</name>
    <dbReference type="NCBI Taxonomy" id="3435"/>
    <lineage>
        <taxon>Eukaryota</taxon>
        <taxon>Viridiplantae</taxon>
        <taxon>Streptophyta</taxon>
        <taxon>Embryophyta</taxon>
        <taxon>Tracheophyta</taxon>
        <taxon>Spermatophyta</taxon>
        <taxon>Magnoliopsida</taxon>
        <taxon>Magnoliidae</taxon>
        <taxon>Laurales</taxon>
        <taxon>Lauraceae</taxon>
        <taxon>Persea</taxon>
    </lineage>
</organism>
<evidence type="ECO:0000313" key="1">
    <source>
        <dbReference type="EMBL" id="KAJ8628908.1"/>
    </source>
</evidence>
<name>A0ACC2L6A9_PERAE</name>
<keyword evidence="2" id="KW-1185">Reference proteome</keyword>
<sequence>MIIPTSSCGSKPLISSGKKRRDKVQGFWDDKSSLLSEAMLNYAFDLRSRMREKFAEQMSDILAQGGGIMVQRSTLLVMKFLVKNTKVDVSAVNKNGLTPLDVLLENPLGIGRLKTQWLLACAGAKRARSIYHHTETEKKMDGCHGRWFIQALLAVVMVIVTFQAGLYPPGGVWQDTGYHNATLFSPYAVESSPPTLVHHYAGKSVLSYVDPKRYKYFSFFNDVAFYSSALVIVLLLRRGHLHSGALKILLTISVLAMCVSSFCLISFSSPDGRFGARSWTTYTGVVALLFPAEALDKLVVRFKKDLVPQMIGHFLTPP</sequence>
<accession>A0ACC2L6A9</accession>
<protein>
    <submittedName>
        <fullName evidence="1">Uncharacterized protein</fullName>
    </submittedName>
</protein>